<proteinExistence type="predicted"/>
<name>A0A495MP93_9FLAO</name>
<dbReference type="RefSeq" id="WP_121375536.1">
    <property type="nucleotide sequence ID" value="NZ_RBLC01000001.1"/>
</dbReference>
<keyword evidence="2" id="KW-1185">Reference proteome</keyword>
<dbReference type="AlphaFoldDB" id="A0A495MP93"/>
<organism evidence="1 2">
    <name type="scientific">Flavobacterium endophyticum</name>
    <dbReference type="NCBI Taxonomy" id="1540163"/>
    <lineage>
        <taxon>Bacteria</taxon>
        <taxon>Pseudomonadati</taxon>
        <taxon>Bacteroidota</taxon>
        <taxon>Flavobacteriia</taxon>
        <taxon>Flavobacteriales</taxon>
        <taxon>Flavobacteriaceae</taxon>
        <taxon>Flavobacterium</taxon>
    </lineage>
</organism>
<gene>
    <name evidence="1" type="ORF">CLV94_1246</name>
</gene>
<dbReference type="Proteomes" id="UP000277579">
    <property type="component" value="Unassembled WGS sequence"/>
</dbReference>
<dbReference type="EMBL" id="RBLC01000001">
    <property type="protein sequence ID" value="RKS26189.1"/>
    <property type="molecule type" value="Genomic_DNA"/>
</dbReference>
<protein>
    <submittedName>
        <fullName evidence="1">Uncharacterized protein</fullName>
    </submittedName>
</protein>
<evidence type="ECO:0000313" key="2">
    <source>
        <dbReference type="Proteomes" id="UP000277579"/>
    </source>
</evidence>
<dbReference type="OrthoDB" id="1360313at2"/>
<comment type="caution">
    <text evidence="1">The sequence shown here is derived from an EMBL/GenBank/DDBJ whole genome shotgun (WGS) entry which is preliminary data.</text>
</comment>
<reference evidence="1 2" key="1">
    <citation type="submission" date="2018-10" db="EMBL/GenBank/DDBJ databases">
        <title>Genomic Encyclopedia of Archaeal and Bacterial Type Strains, Phase II (KMG-II): from individual species to whole genera.</title>
        <authorList>
            <person name="Goeker M."/>
        </authorList>
    </citation>
    <scope>NUCLEOTIDE SEQUENCE [LARGE SCALE GENOMIC DNA]</scope>
    <source>
        <strain evidence="1 2">DSM 29537</strain>
    </source>
</reference>
<accession>A0A495MP93</accession>
<evidence type="ECO:0000313" key="1">
    <source>
        <dbReference type="EMBL" id="RKS26189.1"/>
    </source>
</evidence>
<sequence length="98" mass="11413">MKNLFKTIIILFVGIVIGYIGSKKISFDEEAYVELPSDYSHKELGLIKKGTKLKCDQDFSEGFTRYILYLNIHDSQHPTLLKENATEEIIPYWIEKNQ</sequence>